<comment type="caution">
    <text evidence="3">The sequence shown here is derived from an EMBL/GenBank/DDBJ whole genome shotgun (WGS) entry which is preliminary data.</text>
</comment>
<reference evidence="4" key="1">
    <citation type="journal article" date="2019" name="Int. J. Syst. Evol. Microbiol.">
        <title>The Global Catalogue of Microorganisms (GCM) 10K type strain sequencing project: providing services to taxonomists for standard genome sequencing and annotation.</title>
        <authorList>
            <consortium name="The Broad Institute Genomics Platform"/>
            <consortium name="The Broad Institute Genome Sequencing Center for Infectious Disease"/>
            <person name="Wu L."/>
            <person name="Ma J."/>
        </authorList>
    </citation>
    <scope>NUCLEOTIDE SEQUENCE [LARGE SCALE GENOMIC DNA]</scope>
    <source>
        <strain evidence="4">JCM 13008</strain>
    </source>
</reference>
<dbReference type="EMBL" id="BAAALG010000011">
    <property type="protein sequence ID" value="GAA1107198.1"/>
    <property type="molecule type" value="Genomic_DNA"/>
</dbReference>
<evidence type="ECO:0000259" key="2">
    <source>
        <dbReference type="Pfam" id="PF12706"/>
    </source>
</evidence>
<protein>
    <submittedName>
        <fullName evidence="3">MBL fold metallo-hydrolase</fullName>
    </submittedName>
</protein>
<dbReference type="Gene3D" id="3.60.15.10">
    <property type="entry name" value="Ribonuclease Z/Hydroxyacylglutathione hydrolase-like"/>
    <property type="match status" value="1"/>
</dbReference>
<name>A0ABP4EFK3_9ACTN</name>
<dbReference type="PANTHER" id="PTHR15032:SF36">
    <property type="entry name" value="METALLO-BETA-LACTAMASE DOMAIN-CONTAINING PROTEIN"/>
    <property type="match status" value="1"/>
</dbReference>
<evidence type="ECO:0000313" key="3">
    <source>
        <dbReference type="EMBL" id="GAA1107198.1"/>
    </source>
</evidence>
<keyword evidence="4" id="KW-1185">Reference proteome</keyword>
<dbReference type="SUPFAM" id="SSF56281">
    <property type="entry name" value="Metallo-hydrolase/oxidoreductase"/>
    <property type="match status" value="1"/>
</dbReference>
<feature type="domain" description="Metallo-beta-lactamase" evidence="2">
    <location>
        <begin position="22"/>
        <end position="203"/>
    </location>
</feature>
<dbReference type="Pfam" id="PF12706">
    <property type="entry name" value="Lactamase_B_2"/>
    <property type="match status" value="1"/>
</dbReference>
<evidence type="ECO:0000256" key="1">
    <source>
        <dbReference type="SAM" id="MobiDB-lite"/>
    </source>
</evidence>
<dbReference type="Proteomes" id="UP001501581">
    <property type="component" value="Unassembled WGS sequence"/>
</dbReference>
<dbReference type="PANTHER" id="PTHR15032">
    <property type="entry name" value="N-ACYL-PHOSPHATIDYLETHANOLAMINE-HYDROLYZING PHOSPHOLIPASE D"/>
    <property type="match status" value="1"/>
</dbReference>
<evidence type="ECO:0000313" key="4">
    <source>
        <dbReference type="Proteomes" id="UP001501581"/>
    </source>
</evidence>
<sequence>MPDLAFTWWGHASGVVELGDARIALDPVFSRQLYHLRRRIVLPEELRAPRADLVLISHLHADHLHLPSLRRFDPATRLIVPRGAAPLFAAMPNPLTEVVPGQQVRHGEVTIEVLPAHHDDRRLPGSRLRAPALGFRLADATHSVWYPGDTGLFDGLADVAPVDLAIVPIGGWGPSLGEHHLDPTQAAEAVRRVGAEWAVPVHYGTLWPVGLEVARRTRQRLFVEPADRFRDQMASQLPAVRLDTPAPGHRLHPR</sequence>
<proteinExistence type="predicted"/>
<accession>A0ABP4EFK3</accession>
<dbReference type="RefSeq" id="WP_343995514.1">
    <property type="nucleotide sequence ID" value="NZ_BAAALG010000011.1"/>
</dbReference>
<organism evidence="3 4">
    <name type="scientific">Nocardioides dubius</name>
    <dbReference type="NCBI Taxonomy" id="317019"/>
    <lineage>
        <taxon>Bacteria</taxon>
        <taxon>Bacillati</taxon>
        <taxon>Actinomycetota</taxon>
        <taxon>Actinomycetes</taxon>
        <taxon>Propionibacteriales</taxon>
        <taxon>Nocardioidaceae</taxon>
        <taxon>Nocardioides</taxon>
    </lineage>
</organism>
<dbReference type="InterPro" id="IPR001279">
    <property type="entry name" value="Metallo-B-lactamas"/>
</dbReference>
<gene>
    <name evidence="3" type="ORF">GCM10009668_28930</name>
</gene>
<feature type="region of interest" description="Disordered" evidence="1">
    <location>
        <begin position="235"/>
        <end position="254"/>
    </location>
</feature>
<dbReference type="InterPro" id="IPR036866">
    <property type="entry name" value="RibonucZ/Hydroxyglut_hydro"/>
</dbReference>